<feature type="transmembrane region" description="Helical" evidence="1">
    <location>
        <begin position="177"/>
        <end position="198"/>
    </location>
</feature>
<keyword evidence="1" id="KW-1133">Transmembrane helix</keyword>
<evidence type="ECO:0000256" key="1">
    <source>
        <dbReference type="SAM" id="Phobius"/>
    </source>
</evidence>
<name>A0A4Y7U006_COPMI</name>
<evidence type="ECO:0000313" key="2">
    <source>
        <dbReference type="EMBL" id="TEB39777.1"/>
    </source>
</evidence>
<dbReference type="AlphaFoldDB" id="A0A4Y7U006"/>
<comment type="caution">
    <text evidence="2">The sequence shown here is derived from an EMBL/GenBank/DDBJ whole genome shotgun (WGS) entry which is preliminary data.</text>
</comment>
<accession>A0A4Y7U006</accession>
<evidence type="ECO:0000313" key="3">
    <source>
        <dbReference type="Proteomes" id="UP000298030"/>
    </source>
</evidence>
<dbReference type="Proteomes" id="UP000298030">
    <property type="component" value="Unassembled WGS sequence"/>
</dbReference>
<keyword evidence="3" id="KW-1185">Reference proteome</keyword>
<dbReference type="OrthoDB" id="2562239at2759"/>
<feature type="transmembrane region" description="Helical" evidence="1">
    <location>
        <begin position="112"/>
        <end position="129"/>
    </location>
</feature>
<feature type="transmembrane region" description="Helical" evidence="1">
    <location>
        <begin position="50"/>
        <end position="72"/>
    </location>
</feature>
<keyword evidence="1" id="KW-0812">Transmembrane</keyword>
<keyword evidence="1" id="KW-0472">Membrane</keyword>
<gene>
    <name evidence="2" type="ORF">FA13DRAFT_1784459</name>
</gene>
<organism evidence="2 3">
    <name type="scientific">Coprinellus micaceus</name>
    <name type="common">Glistening ink-cap mushroom</name>
    <name type="synonym">Coprinus micaceus</name>
    <dbReference type="NCBI Taxonomy" id="71717"/>
    <lineage>
        <taxon>Eukaryota</taxon>
        <taxon>Fungi</taxon>
        <taxon>Dikarya</taxon>
        <taxon>Basidiomycota</taxon>
        <taxon>Agaricomycotina</taxon>
        <taxon>Agaricomycetes</taxon>
        <taxon>Agaricomycetidae</taxon>
        <taxon>Agaricales</taxon>
        <taxon>Agaricineae</taxon>
        <taxon>Psathyrellaceae</taxon>
        <taxon>Coprinellus</taxon>
    </lineage>
</organism>
<reference evidence="2 3" key="1">
    <citation type="journal article" date="2019" name="Nat. Ecol. Evol.">
        <title>Megaphylogeny resolves global patterns of mushroom evolution.</title>
        <authorList>
            <person name="Varga T."/>
            <person name="Krizsan K."/>
            <person name="Foldi C."/>
            <person name="Dima B."/>
            <person name="Sanchez-Garcia M."/>
            <person name="Sanchez-Ramirez S."/>
            <person name="Szollosi G.J."/>
            <person name="Szarkandi J.G."/>
            <person name="Papp V."/>
            <person name="Albert L."/>
            <person name="Andreopoulos W."/>
            <person name="Angelini C."/>
            <person name="Antonin V."/>
            <person name="Barry K.W."/>
            <person name="Bougher N.L."/>
            <person name="Buchanan P."/>
            <person name="Buyck B."/>
            <person name="Bense V."/>
            <person name="Catcheside P."/>
            <person name="Chovatia M."/>
            <person name="Cooper J."/>
            <person name="Damon W."/>
            <person name="Desjardin D."/>
            <person name="Finy P."/>
            <person name="Geml J."/>
            <person name="Haridas S."/>
            <person name="Hughes K."/>
            <person name="Justo A."/>
            <person name="Karasinski D."/>
            <person name="Kautmanova I."/>
            <person name="Kiss B."/>
            <person name="Kocsube S."/>
            <person name="Kotiranta H."/>
            <person name="LaButti K.M."/>
            <person name="Lechner B.E."/>
            <person name="Liimatainen K."/>
            <person name="Lipzen A."/>
            <person name="Lukacs Z."/>
            <person name="Mihaltcheva S."/>
            <person name="Morgado L.N."/>
            <person name="Niskanen T."/>
            <person name="Noordeloos M.E."/>
            <person name="Ohm R.A."/>
            <person name="Ortiz-Santana B."/>
            <person name="Ovrebo C."/>
            <person name="Racz N."/>
            <person name="Riley R."/>
            <person name="Savchenko A."/>
            <person name="Shiryaev A."/>
            <person name="Soop K."/>
            <person name="Spirin V."/>
            <person name="Szebenyi C."/>
            <person name="Tomsovsky M."/>
            <person name="Tulloss R.E."/>
            <person name="Uehling J."/>
            <person name="Grigoriev I.V."/>
            <person name="Vagvolgyi C."/>
            <person name="Papp T."/>
            <person name="Martin F.M."/>
            <person name="Miettinen O."/>
            <person name="Hibbett D.S."/>
            <person name="Nagy L.G."/>
        </authorList>
    </citation>
    <scope>NUCLEOTIDE SEQUENCE [LARGE SCALE GENOMIC DNA]</scope>
    <source>
        <strain evidence="2 3">FP101781</strain>
    </source>
</reference>
<feature type="transmembrane region" description="Helical" evidence="1">
    <location>
        <begin position="20"/>
        <end position="38"/>
    </location>
</feature>
<proteinExistence type="predicted"/>
<dbReference type="EMBL" id="QPFP01000001">
    <property type="protein sequence ID" value="TEB39777.1"/>
    <property type="molecule type" value="Genomic_DNA"/>
</dbReference>
<sequence>MANISEYLSPIGGVALPSYRTPTIIIAAIGYGPLVLLASYKAQHGDRRTIINLGATIFAIERLILLSLHAVASTNPDWRASLALVKYTEMSLSLAYVVIANDAVSLLGPRKGLAVAGVLGILAGGFFRFNLEWPGPAGRLILALRCAGGGLALLFIIIIGLAAGWSYKNQPHVYRRPLEIVLSLAFLTAAVAIYRLGISSSTIDALRFSSLEQSVARQTLTSVSNSAAAGPLFLVFHLLPEWMSIALLIGTNLRKEIESGDYRQAPSTDIPV</sequence>
<protein>
    <submittedName>
        <fullName evidence="2">Uncharacterized protein</fullName>
    </submittedName>
</protein>
<feature type="transmembrane region" description="Helical" evidence="1">
    <location>
        <begin position="141"/>
        <end position="165"/>
    </location>
</feature>